<dbReference type="InterPro" id="IPR031350">
    <property type="entry name" value="Goodbye_dom"/>
</dbReference>
<reference evidence="3" key="2">
    <citation type="journal article" date="2020" name="Nat. Commun.">
        <title>Large-scale genome sequencing of mycorrhizal fungi provides insights into the early evolution of symbiotic traits.</title>
        <authorList>
            <person name="Miyauchi S."/>
            <person name="Kiss E."/>
            <person name="Kuo A."/>
            <person name="Drula E."/>
            <person name="Kohler A."/>
            <person name="Sanchez-Garcia M."/>
            <person name="Morin E."/>
            <person name="Andreopoulos B."/>
            <person name="Barry K.W."/>
            <person name="Bonito G."/>
            <person name="Buee M."/>
            <person name="Carver A."/>
            <person name="Chen C."/>
            <person name="Cichocki N."/>
            <person name="Clum A."/>
            <person name="Culley D."/>
            <person name="Crous P.W."/>
            <person name="Fauchery L."/>
            <person name="Girlanda M."/>
            <person name="Hayes R.D."/>
            <person name="Keri Z."/>
            <person name="LaButti K."/>
            <person name="Lipzen A."/>
            <person name="Lombard V."/>
            <person name="Magnuson J."/>
            <person name="Maillard F."/>
            <person name="Murat C."/>
            <person name="Nolan M."/>
            <person name="Ohm R.A."/>
            <person name="Pangilinan J."/>
            <person name="Pereira M.F."/>
            <person name="Perotto S."/>
            <person name="Peter M."/>
            <person name="Pfister S."/>
            <person name="Riley R."/>
            <person name="Sitrit Y."/>
            <person name="Stielow J.B."/>
            <person name="Szollosi G."/>
            <person name="Zifcakova L."/>
            <person name="Stursova M."/>
            <person name="Spatafora J.W."/>
            <person name="Tedersoo L."/>
            <person name="Vaario L.M."/>
            <person name="Yamada A."/>
            <person name="Yan M."/>
            <person name="Wang P."/>
            <person name="Xu J."/>
            <person name="Bruns T."/>
            <person name="Baldrian P."/>
            <person name="Vilgalys R."/>
            <person name="Dunand C."/>
            <person name="Henrissat B."/>
            <person name="Grigoriev I.V."/>
            <person name="Hibbett D."/>
            <person name="Nagy L.G."/>
            <person name="Martin F.M."/>
        </authorList>
    </citation>
    <scope>NUCLEOTIDE SEQUENCE</scope>
    <source>
        <strain evidence="3">Prilba</strain>
    </source>
</reference>
<evidence type="ECO:0000313" key="4">
    <source>
        <dbReference type="Proteomes" id="UP000759537"/>
    </source>
</evidence>
<feature type="domain" description="Fungal STAND N-terminal Goodbye" evidence="2">
    <location>
        <begin position="45"/>
        <end position="169"/>
    </location>
</feature>
<dbReference type="OrthoDB" id="448455at2759"/>
<feature type="signal peptide" evidence="1">
    <location>
        <begin position="1"/>
        <end position="17"/>
    </location>
</feature>
<protein>
    <recommendedName>
        <fullName evidence="2">Fungal STAND N-terminal Goodbye domain-containing protein</fullName>
    </recommendedName>
</protein>
<evidence type="ECO:0000313" key="3">
    <source>
        <dbReference type="EMBL" id="KAF8466108.1"/>
    </source>
</evidence>
<keyword evidence="4" id="KW-1185">Reference proteome</keyword>
<comment type="caution">
    <text evidence="3">The sequence shown here is derived from an EMBL/GenBank/DDBJ whole genome shotgun (WGS) entry which is preliminary data.</text>
</comment>
<feature type="chain" id="PRO_5040486794" description="Fungal STAND N-terminal Goodbye domain-containing protein" evidence="1">
    <location>
        <begin position="18"/>
        <end position="216"/>
    </location>
</feature>
<proteinExistence type="predicted"/>
<sequence>MPTFNMLVVATFRLLTADHSFLNYISSISDMSQTSSSSSFQDLFNVALQDYENKTGIKLVDDPFAKKFEKCDSVDSITAVLQEQAQIFRKFRGDDGKLMKSLKASVDVLYTLSNTVLGGGIGLAFPPANAIFAGIAILLAAVRDISSSYDTLVDLFASFENFLSRLNIYTGIPSTPALKNVLVKILVELLSTLALATKQVKQGRFSEFVLVGKTLG</sequence>
<reference evidence="3" key="1">
    <citation type="submission" date="2019-10" db="EMBL/GenBank/DDBJ databases">
        <authorList>
            <consortium name="DOE Joint Genome Institute"/>
            <person name="Kuo A."/>
            <person name="Miyauchi S."/>
            <person name="Kiss E."/>
            <person name="Drula E."/>
            <person name="Kohler A."/>
            <person name="Sanchez-Garcia M."/>
            <person name="Andreopoulos B."/>
            <person name="Barry K.W."/>
            <person name="Bonito G."/>
            <person name="Buee M."/>
            <person name="Carver A."/>
            <person name="Chen C."/>
            <person name="Cichocki N."/>
            <person name="Clum A."/>
            <person name="Culley D."/>
            <person name="Crous P.W."/>
            <person name="Fauchery L."/>
            <person name="Girlanda M."/>
            <person name="Hayes R."/>
            <person name="Keri Z."/>
            <person name="LaButti K."/>
            <person name="Lipzen A."/>
            <person name="Lombard V."/>
            <person name="Magnuson J."/>
            <person name="Maillard F."/>
            <person name="Morin E."/>
            <person name="Murat C."/>
            <person name="Nolan M."/>
            <person name="Ohm R."/>
            <person name="Pangilinan J."/>
            <person name="Pereira M."/>
            <person name="Perotto S."/>
            <person name="Peter M."/>
            <person name="Riley R."/>
            <person name="Sitrit Y."/>
            <person name="Stielow B."/>
            <person name="Szollosi G."/>
            <person name="Zifcakova L."/>
            <person name="Stursova M."/>
            <person name="Spatafora J.W."/>
            <person name="Tedersoo L."/>
            <person name="Vaario L.-M."/>
            <person name="Yamada A."/>
            <person name="Yan M."/>
            <person name="Wang P."/>
            <person name="Xu J."/>
            <person name="Bruns T."/>
            <person name="Baldrian P."/>
            <person name="Vilgalys R."/>
            <person name="Henrissat B."/>
            <person name="Grigoriev I.V."/>
            <person name="Hibbett D."/>
            <person name="Nagy L.G."/>
            <person name="Martin F.M."/>
        </authorList>
    </citation>
    <scope>NUCLEOTIDE SEQUENCE</scope>
    <source>
        <strain evidence="3">Prilba</strain>
    </source>
</reference>
<accession>A0A9P5JWT1</accession>
<dbReference type="Proteomes" id="UP000759537">
    <property type="component" value="Unassembled WGS sequence"/>
</dbReference>
<dbReference type="EMBL" id="WHVB01000043">
    <property type="protein sequence ID" value="KAF8466108.1"/>
    <property type="molecule type" value="Genomic_DNA"/>
</dbReference>
<evidence type="ECO:0000256" key="1">
    <source>
        <dbReference type="SAM" id="SignalP"/>
    </source>
</evidence>
<keyword evidence="1" id="KW-0732">Signal</keyword>
<gene>
    <name evidence="3" type="ORF">DFH94DRAFT_686226</name>
</gene>
<evidence type="ECO:0000259" key="2">
    <source>
        <dbReference type="Pfam" id="PF17109"/>
    </source>
</evidence>
<name>A0A9P5JWT1_9AGAM</name>
<organism evidence="3 4">
    <name type="scientific">Russula ochroleuca</name>
    <dbReference type="NCBI Taxonomy" id="152965"/>
    <lineage>
        <taxon>Eukaryota</taxon>
        <taxon>Fungi</taxon>
        <taxon>Dikarya</taxon>
        <taxon>Basidiomycota</taxon>
        <taxon>Agaricomycotina</taxon>
        <taxon>Agaricomycetes</taxon>
        <taxon>Russulales</taxon>
        <taxon>Russulaceae</taxon>
        <taxon>Russula</taxon>
    </lineage>
</organism>
<dbReference type="Pfam" id="PF17109">
    <property type="entry name" value="Goodbye"/>
    <property type="match status" value="1"/>
</dbReference>
<dbReference type="AlphaFoldDB" id="A0A9P5JWT1"/>